<dbReference type="GO" id="GO:0030077">
    <property type="term" value="C:plasma membrane light-harvesting complex"/>
    <property type="evidence" value="ECO:0007669"/>
    <property type="project" value="InterPro"/>
</dbReference>
<dbReference type="Pfam" id="PF09557">
    <property type="entry name" value="DUF2382"/>
    <property type="match status" value="1"/>
</dbReference>
<feature type="domain" description="DUF2382" evidence="3">
    <location>
        <begin position="158"/>
        <end position="268"/>
    </location>
</feature>
<dbReference type="InterPro" id="IPR027275">
    <property type="entry name" value="PRC-brl_dom"/>
</dbReference>
<dbReference type="EMBL" id="JNAD02000011">
    <property type="protein sequence ID" value="RKM93240.1"/>
    <property type="molecule type" value="Genomic_DNA"/>
</dbReference>
<evidence type="ECO:0000259" key="2">
    <source>
        <dbReference type="Pfam" id="PF05239"/>
    </source>
</evidence>
<feature type="region of interest" description="Disordered" evidence="1">
    <location>
        <begin position="1"/>
        <end position="24"/>
    </location>
</feature>
<dbReference type="AlphaFoldDB" id="A0A3M8F0C2"/>
<reference evidence="4 5" key="1">
    <citation type="journal article" date="2014" name="Genome Announc.">
        <title>Draft Genome Sequence of Streptomyces fradiae ATCC 19609, a Strain Highly Sensitive to Antibiotics.</title>
        <authorList>
            <person name="Bekker O.B."/>
            <person name="Klimina K.M."/>
            <person name="Vatlin A.A."/>
            <person name="Zakharevich N.V."/>
            <person name="Kasianov A.S."/>
            <person name="Danilenko V.N."/>
        </authorList>
    </citation>
    <scope>NUCLEOTIDE SEQUENCE [LARGE SCALE GENOMIC DNA]</scope>
    <source>
        <strain evidence="4 5">ATCC 19609</strain>
    </source>
</reference>
<dbReference type="Pfam" id="PF05239">
    <property type="entry name" value="PRC"/>
    <property type="match status" value="1"/>
</dbReference>
<dbReference type="SUPFAM" id="SSF50346">
    <property type="entry name" value="PRC-barrel domain"/>
    <property type="match status" value="1"/>
</dbReference>
<feature type="domain" description="PRC-barrel" evidence="2">
    <location>
        <begin position="11"/>
        <end position="77"/>
    </location>
</feature>
<dbReference type="InterPro" id="IPR019060">
    <property type="entry name" value="DUF2382"/>
</dbReference>
<dbReference type="InterPro" id="IPR052967">
    <property type="entry name" value="Stress_Response_Assoc"/>
</dbReference>
<dbReference type="PANTHER" id="PTHR38463:SF1">
    <property type="entry name" value="STRESS RESPONSE PROTEIN YSNF"/>
    <property type="match status" value="1"/>
</dbReference>
<evidence type="ECO:0000313" key="4">
    <source>
        <dbReference type="EMBL" id="RKM93240.1"/>
    </source>
</evidence>
<evidence type="ECO:0000256" key="1">
    <source>
        <dbReference type="SAM" id="MobiDB-lite"/>
    </source>
</evidence>
<feature type="region of interest" description="Disordered" evidence="1">
    <location>
        <begin position="249"/>
        <end position="294"/>
    </location>
</feature>
<proteinExistence type="predicted"/>
<feature type="compositionally biased region" description="Basic and acidic residues" evidence="1">
    <location>
        <begin position="159"/>
        <end position="176"/>
    </location>
</feature>
<feature type="compositionally biased region" description="Low complexity" evidence="1">
    <location>
        <begin position="127"/>
        <end position="143"/>
    </location>
</feature>
<accession>A0A3M8F0C2</accession>
<feature type="compositionally biased region" description="Polar residues" evidence="1">
    <location>
        <begin position="1"/>
        <end position="13"/>
    </location>
</feature>
<feature type="compositionally biased region" description="Basic and acidic residues" evidence="1">
    <location>
        <begin position="183"/>
        <end position="213"/>
    </location>
</feature>
<dbReference type="InterPro" id="IPR011033">
    <property type="entry name" value="PRC_barrel-like_sf"/>
</dbReference>
<dbReference type="InterPro" id="IPR014747">
    <property type="entry name" value="Bac_photo_RC_H_C"/>
</dbReference>
<feature type="region of interest" description="Disordered" evidence="1">
    <location>
        <begin position="79"/>
        <end position="220"/>
    </location>
</feature>
<feature type="compositionally biased region" description="Basic and acidic residues" evidence="1">
    <location>
        <begin position="79"/>
        <end position="103"/>
    </location>
</feature>
<organism evidence="4 5">
    <name type="scientific">Streptomyces xinghaiensis</name>
    <dbReference type="NCBI Taxonomy" id="1038928"/>
    <lineage>
        <taxon>Bacteria</taxon>
        <taxon>Bacillati</taxon>
        <taxon>Actinomycetota</taxon>
        <taxon>Actinomycetes</taxon>
        <taxon>Kitasatosporales</taxon>
        <taxon>Streptomycetaceae</taxon>
        <taxon>Streptomyces</taxon>
    </lineage>
</organism>
<dbReference type="RefSeq" id="WP_043468202.1">
    <property type="nucleotide sequence ID" value="NZ_CP134822.1"/>
</dbReference>
<protein>
    <submittedName>
        <fullName evidence="4">DUF2382 domain-containing protein</fullName>
    </submittedName>
</protein>
<name>A0A3M8F0C2_9ACTN</name>
<dbReference type="GO" id="GO:0019684">
    <property type="term" value="P:photosynthesis, light reaction"/>
    <property type="evidence" value="ECO:0007669"/>
    <property type="project" value="InterPro"/>
</dbReference>
<comment type="caution">
    <text evidence="4">The sequence shown here is derived from an EMBL/GenBank/DDBJ whole genome shotgun (WGS) entry which is preliminary data.</text>
</comment>
<gene>
    <name evidence="4" type="ORF">SFRA_022320</name>
</gene>
<keyword evidence="5" id="KW-1185">Reference proteome</keyword>
<evidence type="ECO:0000259" key="3">
    <source>
        <dbReference type="Pfam" id="PF09557"/>
    </source>
</evidence>
<sequence>MTAPRSTSPQELSGRSLYDKDGQKVGSVQQVYLDDASGEPEWVTVRTGMFGTKETFVPLGGAQISPDRLQVPYGKEDIKEAPRIDAGGHLDPAEEENLYRHYDMSASGGRTGRRPEDTAGTPRTAEPSRSAGTPAPAGAPAPAARERETARVRGTPEITRSEERAYIDTEQHESGRARLRKHVVTEDVHTTVPVSHEEVRVTREPVGPEERTRSSASPIEEAQVELTLHEERPVVRKETVPVERVRLEAEKVTEEEEVSTRIRKEQVDYDSGRGKGSEETPGRTGRGGRDDRFT</sequence>
<dbReference type="PANTHER" id="PTHR38463">
    <property type="entry name" value="STRESS RESPONSE PROTEIN YSNF"/>
    <property type="match status" value="1"/>
</dbReference>
<dbReference type="OrthoDB" id="3712018at2"/>
<dbReference type="Proteomes" id="UP000028058">
    <property type="component" value="Unassembled WGS sequence"/>
</dbReference>
<evidence type="ECO:0000313" key="5">
    <source>
        <dbReference type="Proteomes" id="UP000028058"/>
    </source>
</evidence>
<dbReference type="Gene3D" id="3.90.50.10">
    <property type="entry name" value="Photosynthetic Reaction Center, subunit H, domain 2"/>
    <property type="match status" value="1"/>
</dbReference>